<reference evidence="1" key="1">
    <citation type="submission" date="2002-04" db="EMBL/GenBank/DDBJ databases">
        <title>Partial nucleotide sequence of plasmid pBC-Tim of Bacillus cereus strain Tim-r01.</title>
        <authorList>
            <person name="Nishizawa M."/>
            <person name="Itoi Y."/>
            <person name="Ito S."/>
            <person name="Inoue M."/>
        </authorList>
    </citation>
    <scope>NUCLEOTIDE SEQUENCE</scope>
    <source>
        <strain evidence="1">Tim-r01</strain>
        <plasmid evidence="1">pBC-Tim</plasmid>
    </source>
</reference>
<sequence>MVPRVIINCIIMIREDKISDLSSGFSFINSNIQFRIINITIDAPIPEMNPDITGSIIGSVNILSDIPNIYIGKNIRMFFCILSLLIYFPNKKEKDPAIAIAEYERE</sequence>
<keyword evidence="1" id="KW-0614">Plasmid</keyword>
<name>Q84IY3_BACCE</name>
<proteinExistence type="predicted"/>
<dbReference type="EMBL" id="AB083655">
    <property type="protein sequence ID" value="BAC57066.1"/>
    <property type="molecule type" value="Genomic_DNA"/>
</dbReference>
<organism evidence="1">
    <name type="scientific">Bacillus cereus</name>
    <dbReference type="NCBI Taxonomy" id="1396"/>
    <lineage>
        <taxon>Bacteria</taxon>
        <taxon>Bacillati</taxon>
        <taxon>Bacillota</taxon>
        <taxon>Bacilli</taxon>
        <taxon>Bacillales</taxon>
        <taxon>Bacillaceae</taxon>
        <taxon>Bacillus</taxon>
        <taxon>Bacillus cereus group</taxon>
    </lineage>
</organism>
<accession>Q84IY3</accession>
<evidence type="ECO:0000313" key="1">
    <source>
        <dbReference type="EMBL" id="BAC57066.1"/>
    </source>
</evidence>
<protein>
    <submittedName>
        <fullName evidence="1">Uncharacterized protein</fullName>
    </submittedName>
</protein>
<dbReference type="AlphaFoldDB" id="Q84IY3"/>
<geneLocation type="plasmid" evidence="1">
    <name>pBC-Tim</name>
</geneLocation>
<gene>
    <name evidence="1" type="primary">cmk24</name>
</gene>